<protein>
    <recommendedName>
        <fullName evidence="9">Translational activator of cytochrome c oxidase 1</fullName>
    </recommendedName>
</protein>
<dbReference type="PANTHER" id="PTHR12532">
    <property type="entry name" value="TRANSLATIONAL ACTIVATOR OF CYTOCHROME C OXIDASE 1"/>
    <property type="match status" value="1"/>
</dbReference>
<evidence type="ECO:0000313" key="5">
    <source>
        <dbReference type="EMBL" id="CAF1131822.1"/>
    </source>
</evidence>
<evidence type="ECO:0000313" key="8">
    <source>
        <dbReference type="Proteomes" id="UP000663829"/>
    </source>
</evidence>
<dbReference type="EMBL" id="CAJNOK010011088">
    <property type="protein sequence ID" value="CAF1131822.1"/>
    <property type="molecule type" value="Genomic_DNA"/>
</dbReference>
<dbReference type="Pfam" id="PF20772">
    <property type="entry name" value="TACO1_YebC_N"/>
    <property type="match status" value="1"/>
</dbReference>
<reference evidence="4" key="1">
    <citation type="submission" date="2021-02" db="EMBL/GenBank/DDBJ databases">
        <authorList>
            <person name="Nowell W R."/>
        </authorList>
    </citation>
    <scope>NUCLEOTIDE SEQUENCE</scope>
</reference>
<evidence type="ECO:0008006" key="9">
    <source>
        <dbReference type="Google" id="ProtNLM"/>
    </source>
</evidence>
<dbReference type="InterPro" id="IPR017856">
    <property type="entry name" value="Integrase-like_N"/>
</dbReference>
<name>A0A813XNS0_9BILA</name>
<dbReference type="Proteomes" id="UP000663829">
    <property type="component" value="Unassembled WGS sequence"/>
</dbReference>
<proteinExistence type="inferred from homology"/>
<feature type="domain" description="TACO1/YebC-like N-terminal" evidence="3">
    <location>
        <begin position="47"/>
        <end position="117"/>
    </location>
</feature>
<gene>
    <name evidence="4" type="ORF">GPM918_LOCUS7210</name>
    <name evidence="5" type="ORF">OVA965_LOCUS20692</name>
    <name evidence="6" type="ORF">SRO942_LOCUS7210</name>
    <name evidence="7" type="ORF">TMI583_LOCUS21148</name>
</gene>
<comment type="caution">
    <text evidence="4">The sequence shown here is derived from an EMBL/GenBank/DDBJ whole genome shotgun (WGS) entry which is preliminary data.</text>
</comment>
<accession>A0A813XNS0</accession>
<dbReference type="Pfam" id="PF01709">
    <property type="entry name" value="Transcrip_reg"/>
    <property type="match status" value="1"/>
</dbReference>
<dbReference type="Gene3D" id="1.10.10.200">
    <property type="match status" value="1"/>
</dbReference>
<evidence type="ECO:0000259" key="2">
    <source>
        <dbReference type="Pfam" id="PF01709"/>
    </source>
</evidence>
<dbReference type="EMBL" id="CAJOBC010001165">
    <property type="protein sequence ID" value="CAF3660396.1"/>
    <property type="molecule type" value="Genomic_DNA"/>
</dbReference>
<evidence type="ECO:0000313" key="4">
    <source>
        <dbReference type="EMBL" id="CAF0873196.1"/>
    </source>
</evidence>
<dbReference type="Proteomes" id="UP000682733">
    <property type="component" value="Unassembled WGS sequence"/>
</dbReference>
<dbReference type="Proteomes" id="UP000681722">
    <property type="component" value="Unassembled WGS sequence"/>
</dbReference>
<dbReference type="PANTHER" id="PTHR12532:SF0">
    <property type="entry name" value="TRANSLATIONAL ACTIVATOR OF CYTOCHROME C OXIDASE 1"/>
    <property type="match status" value="1"/>
</dbReference>
<dbReference type="GO" id="GO:0005737">
    <property type="term" value="C:cytoplasm"/>
    <property type="evidence" value="ECO:0007669"/>
    <property type="project" value="UniProtKB-ARBA"/>
</dbReference>
<dbReference type="InterPro" id="IPR026564">
    <property type="entry name" value="Transcrip_reg_TACO1-like_dom3"/>
</dbReference>
<dbReference type="AlphaFoldDB" id="A0A813XNS0"/>
<dbReference type="EMBL" id="CAJNOQ010001165">
    <property type="protein sequence ID" value="CAF0873196.1"/>
    <property type="molecule type" value="Genomic_DNA"/>
</dbReference>
<dbReference type="Gene3D" id="3.30.70.980">
    <property type="match status" value="2"/>
</dbReference>
<sequence>MSVFIKPLTRITTSSYSSSAIFSRCLCPVVGNVFTQYEIRRNAGHAHWQNIAKTKAANDQAKSKLIGKLSYKIGVAIRSQNGQTNPDYNPMLRNVLEECRRSNMTKETMERSIKRAVSQKENAKPSTFEFLGPGRVYCIIEAITDNPKRTLNQLNKVAAKLGIMKVSTSGPLMEYFDHRGYACVDKSIFDEEKATELAIEINAEEVTTGYDDNMNEAWKFLGPPTFSTQMKTSLTERGYNVVSDGAEFIPKAFVAIDDTCRALLQEVIKTFEEHEEVQGVHTNAT</sequence>
<dbReference type="InterPro" id="IPR049083">
    <property type="entry name" value="TACO1_YebC_N"/>
</dbReference>
<evidence type="ECO:0000256" key="1">
    <source>
        <dbReference type="ARBA" id="ARBA00008724"/>
    </source>
</evidence>
<dbReference type="EMBL" id="CAJOBA010022221">
    <property type="protein sequence ID" value="CAF3915972.1"/>
    <property type="molecule type" value="Genomic_DNA"/>
</dbReference>
<dbReference type="SUPFAM" id="SSF75625">
    <property type="entry name" value="YebC-like"/>
    <property type="match status" value="1"/>
</dbReference>
<feature type="domain" description="TACO1/YebC-like second and third" evidence="2">
    <location>
        <begin position="126"/>
        <end position="284"/>
    </location>
</feature>
<dbReference type="OrthoDB" id="2017544at2759"/>
<evidence type="ECO:0000259" key="3">
    <source>
        <dbReference type="Pfam" id="PF20772"/>
    </source>
</evidence>
<dbReference type="InterPro" id="IPR002876">
    <property type="entry name" value="Transcrip_reg_TACO1-like"/>
</dbReference>
<dbReference type="InterPro" id="IPR048300">
    <property type="entry name" value="TACO1_YebC-like_2nd/3rd_dom"/>
</dbReference>
<dbReference type="Proteomes" id="UP000677228">
    <property type="component" value="Unassembled WGS sequence"/>
</dbReference>
<evidence type="ECO:0000313" key="6">
    <source>
        <dbReference type="EMBL" id="CAF3660396.1"/>
    </source>
</evidence>
<organism evidence="4 8">
    <name type="scientific">Didymodactylos carnosus</name>
    <dbReference type="NCBI Taxonomy" id="1234261"/>
    <lineage>
        <taxon>Eukaryota</taxon>
        <taxon>Metazoa</taxon>
        <taxon>Spiralia</taxon>
        <taxon>Gnathifera</taxon>
        <taxon>Rotifera</taxon>
        <taxon>Eurotatoria</taxon>
        <taxon>Bdelloidea</taxon>
        <taxon>Philodinida</taxon>
        <taxon>Philodinidae</taxon>
        <taxon>Didymodactylos</taxon>
    </lineage>
</organism>
<keyword evidence="8" id="KW-1185">Reference proteome</keyword>
<comment type="similarity">
    <text evidence="1">Belongs to the TACO1 family.</text>
</comment>
<evidence type="ECO:0000313" key="7">
    <source>
        <dbReference type="EMBL" id="CAF3915972.1"/>
    </source>
</evidence>
<dbReference type="InterPro" id="IPR029072">
    <property type="entry name" value="YebC-like"/>
</dbReference>